<evidence type="ECO:0000313" key="3">
    <source>
        <dbReference type="Proteomes" id="UP000177376"/>
    </source>
</evidence>
<gene>
    <name evidence="2" type="ORF">A3A02_02525</name>
</gene>
<dbReference type="Proteomes" id="UP000177376">
    <property type="component" value="Unassembled WGS sequence"/>
</dbReference>
<accession>A0A1G1YK85</accession>
<name>A0A1G1YK85_9BACT</name>
<dbReference type="EMBL" id="MHIM01000012">
    <property type="protein sequence ID" value="OGY52691.1"/>
    <property type="molecule type" value="Genomic_DNA"/>
</dbReference>
<feature type="transmembrane region" description="Helical" evidence="1">
    <location>
        <begin position="63"/>
        <end position="80"/>
    </location>
</feature>
<sequence length="137" mass="16268">MPLDLTNFFKLERFFSLQPSIALNTVYFLLAIFGAVIIAGIFFKVIQKIGRGDSFSKKLWQKYHLMFLTLGVIGVILTWFRYERVYVLSARFWLLVWLLGLVFWLALILKYQIKNIPPAREKLQRTNDFNKYLPKKK</sequence>
<dbReference type="AlphaFoldDB" id="A0A1G1YK85"/>
<feature type="transmembrane region" description="Helical" evidence="1">
    <location>
        <begin position="92"/>
        <end position="113"/>
    </location>
</feature>
<reference evidence="2 3" key="1">
    <citation type="journal article" date="2016" name="Nat. Commun.">
        <title>Thousands of microbial genomes shed light on interconnected biogeochemical processes in an aquifer system.</title>
        <authorList>
            <person name="Anantharaman K."/>
            <person name="Brown C.T."/>
            <person name="Hug L.A."/>
            <person name="Sharon I."/>
            <person name="Castelle C.J."/>
            <person name="Probst A.J."/>
            <person name="Thomas B.C."/>
            <person name="Singh A."/>
            <person name="Wilkins M.J."/>
            <person name="Karaoz U."/>
            <person name="Brodie E.L."/>
            <person name="Williams K.H."/>
            <person name="Hubbard S.S."/>
            <person name="Banfield J.F."/>
        </authorList>
    </citation>
    <scope>NUCLEOTIDE SEQUENCE [LARGE SCALE GENOMIC DNA]</scope>
</reference>
<comment type="caution">
    <text evidence="2">The sequence shown here is derived from an EMBL/GenBank/DDBJ whole genome shotgun (WGS) entry which is preliminary data.</text>
</comment>
<evidence type="ECO:0000313" key="2">
    <source>
        <dbReference type="EMBL" id="OGY52691.1"/>
    </source>
</evidence>
<organism evidence="2 3">
    <name type="scientific">Candidatus Buchananbacteria bacterium RIFCSPLOWO2_01_FULL_39_33</name>
    <dbReference type="NCBI Taxonomy" id="1797543"/>
    <lineage>
        <taxon>Bacteria</taxon>
        <taxon>Candidatus Buchananiibacteriota</taxon>
    </lineage>
</organism>
<feature type="transmembrane region" description="Helical" evidence="1">
    <location>
        <begin position="20"/>
        <end position="43"/>
    </location>
</feature>
<protein>
    <submittedName>
        <fullName evidence="2">Uncharacterized protein</fullName>
    </submittedName>
</protein>
<keyword evidence="1" id="KW-0472">Membrane</keyword>
<evidence type="ECO:0000256" key="1">
    <source>
        <dbReference type="SAM" id="Phobius"/>
    </source>
</evidence>
<keyword evidence="1" id="KW-0812">Transmembrane</keyword>
<keyword evidence="1" id="KW-1133">Transmembrane helix</keyword>
<proteinExistence type="predicted"/>